<dbReference type="RefSeq" id="WP_028528099.1">
    <property type="nucleotide sequence ID" value="NZ_CABLBR010000007.1"/>
</dbReference>
<dbReference type="InterPro" id="IPR050583">
    <property type="entry name" value="Mycobacterial_A85_antigen"/>
</dbReference>
<dbReference type="InterPro" id="IPR029058">
    <property type="entry name" value="AB_hydrolase_fold"/>
</dbReference>
<dbReference type="PANTHER" id="PTHR48098">
    <property type="entry name" value="ENTEROCHELIN ESTERASE-RELATED"/>
    <property type="match status" value="1"/>
</dbReference>
<gene>
    <name evidence="2" type="ORF">NQ502_01955</name>
</gene>
<keyword evidence="3" id="KW-1185">Reference proteome</keyword>
<dbReference type="Pfam" id="PF00756">
    <property type="entry name" value="Esterase"/>
    <property type="match status" value="1"/>
</dbReference>
<keyword evidence="2" id="KW-0378">Hydrolase</keyword>
<dbReference type="InterPro" id="IPR000801">
    <property type="entry name" value="Esterase-like"/>
</dbReference>
<sequence length="240" mass="26819">MKKKYMQKWQFEISGKTVTVYPSKTPDCPIVYLNTFGDEGEKVYLLLQQNQCPDFTFVTVGGLAWDRDMAPWDIPPVSKFDTPCTGGASEYLKLLAGEIVPKAEETATGKIIWRGLAGYSLGGLFAVYALYHTGAFSRIASVSGSLWYPGLMDYVRKQEPKVRPNHIYFSLGSKESYTRNPILKTVQENTETLKRLYEKAGIDTVFDLNPGGHYRNAAGRTAAGISWILSRSSTSMEEIK</sequence>
<evidence type="ECO:0000256" key="1">
    <source>
        <dbReference type="SAM" id="Phobius"/>
    </source>
</evidence>
<evidence type="ECO:0000313" key="3">
    <source>
        <dbReference type="Proteomes" id="UP001060164"/>
    </source>
</evidence>
<reference evidence="2" key="1">
    <citation type="journal article" date="2022" name="Cell">
        <title>Design, construction, and in vivo augmentation of a complex gut microbiome.</title>
        <authorList>
            <person name="Cheng A.G."/>
            <person name="Ho P.Y."/>
            <person name="Aranda-Diaz A."/>
            <person name="Jain S."/>
            <person name="Yu F.B."/>
            <person name="Meng X."/>
            <person name="Wang M."/>
            <person name="Iakiviak M."/>
            <person name="Nagashima K."/>
            <person name="Zhao A."/>
            <person name="Murugkar P."/>
            <person name="Patil A."/>
            <person name="Atabakhsh K."/>
            <person name="Weakley A."/>
            <person name="Yan J."/>
            <person name="Brumbaugh A.R."/>
            <person name="Higginbottom S."/>
            <person name="Dimas A."/>
            <person name="Shiver A.L."/>
            <person name="Deutschbauer A."/>
            <person name="Neff N."/>
            <person name="Sonnenburg J.L."/>
            <person name="Huang K.C."/>
            <person name="Fischbach M.A."/>
        </authorList>
    </citation>
    <scope>NUCLEOTIDE SEQUENCE</scope>
    <source>
        <strain evidence="2">DSM 19829</strain>
    </source>
</reference>
<accession>A0ABY5VH42</accession>
<feature type="transmembrane region" description="Helical" evidence="1">
    <location>
        <begin position="111"/>
        <end position="131"/>
    </location>
</feature>
<protein>
    <submittedName>
        <fullName evidence="2">Alpha/beta hydrolase-fold protein</fullName>
    </submittedName>
</protein>
<keyword evidence="1" id="KW-0812">Transmembrane</keyword>
<keyword evidence="1" id="KW-1133">Transmembrane helix</keyword>
<dbReference type="Proteomes" id="UP001060164">
    <property type="component" value="Chromosome"/>
</dbReference>
<dbReference type="PANTHER" id="PTHR48098:SF6">
    <property type="entry name" value="FERRI-BACILLIBACTIN ESTERASE BESA"/>
    <property type="match status" value="1"/>
</dbReference>
<dbReference type="SUPFAM" id="SSF53474">
    <property type="entry name" value="alpha/beta-Hydrolases"/>
    <property type="match status" value="1"/>
</dbReference>
<name>A0ABY5VH42_9FIRM</name>
<evidence type="ECO:0000313" key="2">
    <source>
        <dbReference type="EMBL" id="UWP59850.1"/>
    </source>
</evidence>
<dbReference type="Gene3D" id="3.40.50.1820">
    <property type="entry name" value="alpha/beta hydrolase"/>
    <property type="match status" value="1"/>
</dbReference>
<proteinExistence type="predicted"/>
<organism evidence="2 3">
    <name type="scientific">Ruminococcus gauvreauii</name>
    <dbReference type="NCBI Taxonomy" id="438033"/>
    <lineage>
        <taxon>Bacteria</taxon>
        <taxon>Bacillati</taxon>
        <taxon>Bacillota</taxon>
        <taxon>Clostridia</taxon>
        <taxon>Eubacteriales</taxon>
        <taxon>Oscillospiraceae</taxon>
        <taxon>Ruminococcus</taxon>
    </lineage>
</organism>
<keyword evidence="1" id="KW-0472">Membrane</keyword>
<dbReference type="GO" id="GO:0016787">
    <property type="term" value="F:hydrolase activity"/>
    <property type="evidence" value="ECO:0007669"/>
    <property type="project" value="UniProtKB-KW"/>
</dbReference>
<dbReference type="EMBL" id="CP102290">
    <property type="protein sequence ID" value="UWP59850.1"/>
    <property type="molecule type" value="Genomic_DNA"/>
</dbReference>